<name>A0ABS4T042_9MICC</name>
<dbReference type="Proteomes" id="UP001519331">
    <property type="component" value="Unassembled WGS sequence"/>
</dbReference>
<dbReference type="RefSeq" id="WP_210047544.1">
    <property type="nucleotide sequence ID" value="NZ_JAGINX010000001.1"/>
</dbReference>
<organism evidence="1 2">
    <name type="scientific">Nesterenkonia lacusekhoensis</name>
    <dbReference type="NCBI Taxonomy" id="150832"/>
    <lineage>
        <taxon>Bacteria</taxon>
        <taxon>Bacillati</taxon>
        <taxon>Actinomycetota</taxon>
        <taxon>Actinomycetes</taxon>
        <taxon>Micrococcales</taxon>
        <taxon>Micrococcaceae</taxon>
        <taxon>Nesterenkonia</taxon>
    </lineage>
</organism>
<gene>
    <name evidence="1" type="ORF">JOF45_000383</name>
</gene>
<protein>
    <recommendedName>
        <fullName evidence="3">Phage protein</fullName>
    </recommendedName>
</protein>
<keyword evidence="2" id="KW-1185">Reference proteome</keyword>
<evidence type="ECO:0000313" key="2">
    <source>
        <dbReference type="Proteomes" id="UP001519331"/>
    </source>
</evidence>
<dbReference type="EMBL" id="JAGINX010000001">
    <property type="protein sequence ID" value="MBP2317364.1"/>
    <property type="molecule type" value="Genomic_DNA"/>
</dbReference>
<comment type="caution">
    <text evidence="1">The sequence shown here is derived from an EMBL/GenBank/DDBJ whole genome shotgun (WGS) entry which is preliminary data.</text>
</comment>
<accession>A0ABS4T042</accession>
<reference evidence="1 2" key="1">
    <citation type="submission" date="2021-03" db="EMBL/GenBank/DDBJ databases">
        <title>Sequencing the genomes of 1000 actinobacteria strains.</title>
        <authorList>
            <person name="Klenk H.-P."/>
        </authorList>
    </citation>
    <scope>NUCLEOTIDE SEQUENCE [LARGE SCALE GENOMIC DNA]</scope>
    <source>
        <strain evidence="1 2">DSM 12544</strain>
    </source>
</reference>
<evidence type="ECO:0008006" key="3">
    <source>
        <dbReference type="Google" id="ProtNLM"/>
    </source>
</evidence>
<evidence type="ECO:0000313" key="1">
    <source>
        <dbReference type="EMBL" id="MBP2317364.1"/>
    </source>
</evidence>
<proteinExistence type="predicted"/>
<sequence length="91" mass="10216">MSEPTKYRKRPVTIEAMQYKTPQVAGDIADWIEENGGEVSLDLLTDVLSIETLEGSMLARPGDYIIRGVQGEFYPCKPDIFEATYERADDA</sequence>